<feature type="transmembrane region" description="Helical" evidence="4">
    <location>
        <begin position="39"/>
        <end position="61"/>
    </location>
</feature>
<dbReference type="RefSeq" id="WP_053605512.1">
    <property type="nucleotide sequence ID" value="NZ_CP012600.1"/>
</dbReference>
<dbReference type="NCBIfam" id="NF010182">
    <property type="entry name" value="PRK13661.1"/>
    <property type="match status" value="1"/>
</dbReference>
<reference evidence="5 6" key="2">
    <citation type="journal article" date="2016" name="Int. J. Syst. Evol. Microbiol.">
        <title>Bacillus gobiensis sp. nov., isolated from a soil sample.</title>
        <authorList>
            <person name="Liu B."/>
            <person name="Liu G.H."/>
            <person name="Cetin S."/>
            <person name="Schumann P."/>
            <person name="Pan Z.Z."/>
            <person name="Chen Q.Q."/>
        </authorList>
    </citation>
    <scope>NUCLEOTIDE SEQUENCE [LARGE SCALE GENOMIC DNA]</scope>
    <source>
        <strain evidence="5 6">FJAT-4402</strain>
    </source>
</reference>
<organism evidence="5 6">
    <name type="scientific">Bacillus gobiensis</name>
    <dbReference type="NCBI Taxonomy" id="1441095"/>
    <lineage>
        <taxon>Bacteria</taxon>
        <taxon>Bacillati</taxon>
        <taxon>Bacillota</taxon>
        <taxon>Bacilli</taxon>
        <taxon>Bacillales</taxon>
        <taxon>Bacillaceae</taxon>
        <taxon>Bacillus</taxon>
    </lineage>
</organism>
<evidence type="ECO:0000256" key="4">
    <source>
        <dbReference type="SAM" id="Phobius"/>
    </source>
</evidence>
<feature type="transmembrane region" description="Helical" evidence="4">
    <location>
        <begin position="109"/>
        <end position="130"/>
    </location>
</feature>
<dbReference type="InterPro" id="IPR009825">
    <property type="entry name" value="ECF_substrate-spec-like"/>
</dbReference>
<dbReference type="PANTHER" id="PTHR37815:SF3">
    <property type="entry name" value="UPF0397 PROTEIN SPR0429"/>
    <property type="match status" value="1"/>
</dbReference>
<sequence>MGQFTTRTVVAIGIGAALYGILGLWGFSIAPNTYIKPAIALLVIFGALFGPVTGLLVGLIGHTLTDAIAGFGIWWGWVISSGITGLFSGFIIYKKSFSIKEGKFTKPHFGLLIATSVTGILLGLIFAGLFDIFIMGEPADKIFIQVGGAILANLLVLFVIALPALIAIAKVNKRSTNLKVEQ</sequence>
<evidence type="ECO:0000256" key="1">
    <source>
        <dbReference type="ARBA" id="ARBA00022692"/>
    </source>
</evidence>
<evidence type="ECO:0000256" key="3">
    <source>
        <dbReference type="ARBA" id="ARBA00023136"/>
    </source>
</evidence>
<keyword evidence="2 4" id="KW-1133">Transmembrane helix</keyword>
<keyword evidence="1 4" id="KW-0812">Transmembrane</keyword>
<dbReference type="Pfam" id="PF07155">
    <property type="entry name" value="ECF-ribofla_trS"/>
    <property type="match status" value="1"/>
</dbReference>
<evidence type="ECO:0000256" key="2">
    <source>
        <dbReference type="ARBA" id="ARBA00022989"/>
    </source>
</evidence>
<gene>
    <name evidence="5" type="ORF">AM592_20580</name>
</gene>
<evidence type="ECO:0000313" key="6">
    <source>
        <dbReference type="Proteomes" id="UP000067625"/>
    </source>
</evidence>
<dbReference type="Gene3D" id="1.10.1760.20">
    <property type="match status" value="1"/>
</dbReference>
<reference evidence="6" key="1">
    <citation type="submission" date="2015-08" db="EMBL/GenBank/DDBJ databases">
        <title>Genome sequencing project for genomic taxonomy and phylogenomics of Bacillus-like bacteria.</title>
        <authorList>
            <person name="Liu B."/>
            <person name="Wang J."/>
            <person name="Zhu Y."/>
            <person name="Liu G."/>
            <person name="Chen Q."/>
            <person name="Chen Z."/>
            <person name="Lan J."/>
            <person name="Che J."/>
            <person name="Ge C."/>
            <person name="Shi H."/>
            <person name="Pan Z."/>
            <person name="Liu X."/>
        </authorList>
    </citation>
    <scope>NUCLEOTIDE SEQUENCE [LARGE SCALE GENOMIC DNA]</scope>
    <source>
        <strain evidence="6">FJAT-4402</strain>
    </source>
</reference>
<name>A0A0M4GCG8_9BACI</name>
<dbReference type="STRING" id="1441095.AM592_20580"/>
<dbReference type="AlphaFoldDB" id="A0A0M4GCG8"/>
<dbReference type="Proteomes" id="UP000067625">
    <property type="component" value="Chromosome"/>
</dbReference>
<feature type="transmembrane region" description="Helical" evidence="4">
    <location>
        <begin position="142"/>
        <end position="169"/>
    </location>
</feature>
<dbReference type="EMBL" id="CP012600">
    <property type="protein sequence ID" value="ALC83653.1"/>
    <property type="molecule type" value="Genomic_DNA"/>
</dbReference>
<dbReference type="OrthoDB" id="4550662at2"/>
<feature type="transmembrane region" description="Helical" evidence="4">
    <location>
        <begin position="6"/>
        <end position="27"/>
    </location>
</feature>
<protein>
    <submittedName>
        <fullName evidence="5">Uncharacterized protein</fullName>
    </submittedName>
</protein>
<proteinExistence type="predicted"/>
<feature type="transmembrane region" description="Helical" evidence="4">
    <location>
        <begin position="73"/>
        <end position="93"/>
    </location>
</feature>
<evidence type="ECO:0000313" key="5">
    <source>
        <dbReference type="EMBL" id="ALC83653.1"/>
    </source>
</evidence>
<keyword evidence="3 4" id="KW-0472">Membrane</keyword>
<dbReference type="PATRIC" id="fig|1441095.3.peg.4551"/>
<dbReference type="PANTHER" id="PTHR37815">
    <property type="entry name" value="UPF0397 PROTEIN BC_2624-RELATED"/>
    <property type="match status" value="1"/>
</dbReference>
<dbReference type="GO" id="GO:0016020">
    <property type="term" value="C:membrane"/>
    <property type="evidence" value="ECO:0007669"/>
    <property type="project" value="InterPro"/>
</dbReference>
<keyword evidence="6" id="KW-1185">Reference proteome</keyword>
<accession>A0A0M4GCG8</accession>